<feature type="compositionally biased region" description="Basic and acidic residues" evidence="1">
    <location>
        <begin position="222"/>
        <end position="234"/>
    </location>
</feature>
<organism evidence="3 4">
    <name type="scientific">Luteimonas wenzhouensis</name>
    <dbReference type="NCBI Taxonomy" id="2599615"/>
    <lineage>
        <taxon>Bacteria</taxon>
        <taxon>Pseudomonadati</taxon>
        <taxon>Pseudomonadota</taxon>
        <taxon>Gammaproteobacteria</taxon>
        <taxon>Lysobacterales</taxon>
        <taxon>Lysobacteraceae</taxon>
        <taxon>Luteimonas</taxon>
    </lineage>
</organism>
<dbReference type="AlphaFoldDB" id="A0A5C5U8L8"/>
<feature type="signal peptide" evidence="2">
    <location>
        <begin position="1"/>
        <end position="17"/>
    </location>
</feature>
<keyword evidence="4" id="KW-1185">Reference proteome</keyword>
<proteinExistence type="predicted"/>
<keyword evidence="2" id="KW-0732">Signal</keyword>
<evidence type="ECO:0000313" key="4">
    <source>
        <dbReference type="Proteomes" id="UP000315949"/>
    </source>
</evidence>
<feature type="chain" id="PRO_5023140958" description="DUF2884 family protein" evidence="2">
    <location>
        <begin position="18"/>
        <end position="261"/>
    </location>
</feature>
<comment type="caution">
    <text evidence="3">The sequence shown here is derived from an EMBL/GenBank/DDBJ whole genome shotgun (WGS) entry which is preliminary data.</text>
</comment>
<name>A0A5C5U8L8_9GAMM</name>
<evidence type="ECO:0000256" key="1">
    <source>
        <dbReference type="SAM" id="MobiDB-lite"/>
    </source>
</evidence>
<dbReference type="RefSeq" id="WP_146309902.1">
    <property type="nucleotide sequence ID" value="NZ_VOHE01000001.1"/>
</dbReference>
<protein>
    <recommendedName>
        <fullName evidence="5">DUF2884 family protein</fullName>
    </recommendedName>
</protein>
<dbReference type="EMBL" id="VOHE01000001">
    <property type="protein sequence ID" value="TWT21730.1"/>
    <property type="molecule type" value="Genomic_DNA"/>
</dbReference>
<feature type="region of interest" description="Disordered" evidence="1">
    <location>
        <begin position="214"/>
        <end position="261"/>
    </location>
</feature>
<evidence type="ECO:0008006" key="5">
    <source>
        <dbReference type="Google" id="ProtNLM"/>
    </source>
</evidence>
<sequence length="261" mass="27914">MKTIATLVLAASLPLLAGCGRDDPAPGSADAVRPTTALGRTVARAMEDARRELREGDLSLNHHYDVRIGGARVRQRGDDSLPPASITPQGDLVVAGETVTRTEHERALARAYREALIDVAERGMDLGVRGVDMGMRAASEAIAGLFRGDHEEIEARVEAEARKMEAEAMKLCDRLPRLLEAQQALAAARPEFAPYARMTVNDIEDCRKDIAQDMAEQAASAEHTETRSGRRLDPAAEADAAAATGASADRPGAAADRDPTR</sequence>
<gene>
    <name evidence="3" type="ORF">FQY79_00925</name>
</gene>
<feature type="compositionally biased region" description="Low complexity" evidence="1">
    <location>
        <begin position="235"/>
        <end position="254"/>
    </location>
</feature>
<evidence type="ECO:0000313" key="3">
    <source>
        <dbReference type="EMBL" id="TWT21730.1"/>
    </source>
</evidence>
<dbReference type="Proteomes" id="UP000315949">
    <property type="component" value="Unassembled WGS sequence"/>
</dbReference>
<reference evidence="3 4" key="1">
    <citation type="submission" date="2019-07" db="EMBL/GenBank/DDBJ databases">
        <title>Luteimonas sp. YD-1 nov., isolated from acidic soil.</title>
        <authorList>
            <person name="Zhou J."/>
        </authorList>
    </citation>
    <scope>NUCLEOTIDE SEQUENCE [LARGE SCALE GENOMIC DNA]</scope>
    <source>
        <strain evidence="3 4">YD-1</strain>
    </source>
</reference>
<dbReference type="PROSITE" id="PS51257">
    <property type="entry name" value="PROKAR_LIPOPROTEIN"/>
    <property type="match status" value="1"/>
</dbReference>
<dbReference type="OrthoDB" id="6057407at2"/>
<accession>A0A5C5U8L8</accession>
<evidence type="ECO:0000256" key="2">
    <source>
        <dbReference type="SAM" id="SignalP"/>
    </source>
</evidence>